<accession>A0ABS0WS73</accession>
<dbReference type="Proteomes" id="UP000623301">
    <property type="component" value="Unassembled WGS sequence"/>
</dbReference>
<dbReference type="RefSeq" id="WP_198841442.1">
    <property type="nucleotide sequence ID" value="NZ_JAEHFJ010000004.1"/>
</dbReference>
<gene>
    <name evidence="1" type="ORF">JBL43_10780</name>
</gene>
<organism evidence="1 2">
    <name type="scientific">Aureibaculum flavum</name>
    <dbReference type="NCBI Taxonomy" id="2795986"/>
    <lineage>
        <taxon>Bacteria</taxon>
        <taxon>Pseudomonadati</taxon>
        <taxon>Bacteroidota</taxon>
        <taxon>Flavobacteriia</taxon>
        <taxon>Flavobacteriales</taxon>
        <taxon>Flavobacteriaceae</taxon>
        <taxon>Aureibaculum</taxon>
    </lineage>
</organism>
<proteinExistence type="predicted"/>
<name>A0ABS0WS73_9FLAO</name>
<dbReference type="InterPro" id="IPR008969">
    <property type="entry name" value="CarboxyPept-like_regulatory"/>
</dbReference>
<sequence length="122" mass="13910">MKFIMKNSWVAAVLLVLVGCSTEYYQGYVYHNGKPVKDVFVKEKDGNIFAVKTDEKGYFKLEKTIDAEALIFMKDEFKNDTIVLKGVAPDAQPFLRATSDTLQLEKAPLRFDTKGSYEIEQE</sequence>
<keyword evidence="2" id="KW-1185">Reference proteome</keyword>
<dbReference type="EMBL" id="JAEHFJ010000004">
    <property type="protein sequence ID" value="MBJ2174723.1"/>
    <property type="molecule type" value="Genomic_DNA"/>
</dbReference>
<protein>
    <recommendedName>
        <fullName evidence="3">Carboxypeptidase regulatory-like domain-containing protein</fullName>
    </recommendedName>
</protein>
<evidence type="ECO:0000313" key="2">
    <source>
        <dbReference type="Proteomes" id="UP000623301"/>
    </source>
</evidence>
<dbReference type="SUPFAM" id="SSF49464">
    <property type="entry name" value="Carboxypeptidase regulatory domain-like"/>
    <property type="match status" value="1"/>
</dbReference>
<evidence type="ECO:0000313" key="1">
    <source>
        <dbReference type="EMBL" id="MBJ2174723.1"/>
    </source>
</evidence>
<reference evidence="1 2" key="1">
    <citation type="submission" date="2020-12" db="EMBL/GenBank/DDBJ databases">
        <title>Aureibaculum luteum sp. nov. and Aureibaculum flavum sp. nov., novel members of the family Flavobacteriaceae isolated from Antarctic intertidal sediments.</title>
        <authorList>
            <person name="He X."/>
            <person name="Zhang X."/>
        </authorList>
    </citation>
    <scope>NUCLEOTIDE SEQUENCE [LARGE SCALE GENOMIC DNA]</scope>
    <source>
        <strain evidence="1 2">A20</strain>
    </source>
</reference>
<evidence type="ECO:0008006" key="3">
    <source>
        <dbReference type="Google" id="ProtNLM"/>
    </source>
</evidence>
<dbReference type="PROSITE" id="PS51257">
    <property type="entry name" value="PROKAR_LIPOPROTEIN"/>
    <property type="match status" value="1"/>
</dbReference>
<comment type="caution">
    <text evidence="1">The sequence shown here is derived from an EMBL/GenBank/DDBJ whole genome shotgun (WGS) entry which is preliminary data.</text>
</comment>